<protein>
    <submittedName>
        <fullName evidence="10">(Atlantic silverside) hypothetical protein</fullName>
    </submittedName>
</protein>
<evidence type="ECO:0000256" key="3">
    <source>
        <dbReference type="ARBA" id="ARBA00011207"/>
    </source>
</evidence>
<keyword evidence="6" id="KW-0372">Hormone</keyword>
<evidence type="ECO:0000256" key="7">
    <source>
        <dbReference type="ARBA" id="ARBA00022729"/>
    </source>
</evidence>
<dbReference type="InterPro" id="IPR022353">
    <property type="entry name" value="Insulin_CS"/>
</dbReference>
<reference evidence="10" key="1">
    <citation type="submission" date="2021-05" db="EMBL/GenBank/DDBJ databases">
        <authorList>
            <person name="Tigano A."/>
        </authorList>
    </citation>
    <scope>NUCLEOTIDE SEQUENCE</scope>
</reference>
<dbReference type="InterPro" id="IPR036438">
    <property type="entry name" value="Insulin-like_sf"/>
</dbReference>
<dbReference type="InterPro" id="IPR051777">
    <property type="entry name" value="Insulin-like_neuro_ligands"/>
</dbReference>
<feature type="signal peptide" evidence="9">
    <location>
        <begin position="1"/>
        <end position="37"/>
    </location>
</feature>
<comment type="subunit">
    <text evidence="3">Heterodimer of a B chain and an A chain linked by two disulfide bonds.</text>
</comment>
<feature type="chain" id="PRO_5035825157" evidence="9">
    <location>
        <begin position="38"/>
        <end position="142"/>
    </location>
</feature>
<evidence type="ECO:0000256" key="2">
    <source>
        <dbReference type="ARBA" id="ARBA00009034"/>
    </source>
</evidence>
<evidence type="ECO:0000313" key="11">
    <source>
        <dbReference type="Proteomes" id="UP000677803"/>
    </source>
</evidence>
<proteinExistence type="inferred from homology"/>
<evidence type="ECO:0000256" key="9">
    <source>
        <dbReference type="SAM" id="SignalP"/>
    </source>
</evidence>
<keyword evidence="4" id="KW-0964">Secreted</keyword>
<dbReference type="GO" id="GO:0001664">
    <property type="term" value="F:G protein-coupled receptor binding"/>
    <property type="evidence" value="ECO:0007669"/>
    <property type="project" value="TreeGrafter"/>
</dbReference>
<gene>
    <name evidence="10" type="ORF">MMEN_LOCUS12692</name>
</gene>
<dbReference type="Proteomes" id="UP000677803">
    <property type="component" value="Unassembled WGS sequence"/>
</dbReference>
<evidence type="ECO:0000313" key="10">
    <source>
        <dbReference type="EMBL" id="CAG5929061.1"/>
    </source>
</evidence>
<comment type="subcellular location">
    <subcellularLocation>
        <location evidence="1">Secreted</location>
    </subcellularLocation>
</comment>
<keyword evidence="7 9" id="KW-0732">Signal</keyword>
<dbReference type="GO" id="GO:0005576">
    <property type="term" value="C:extracellular region"/>
    <property type="evidence" value="ECO:0007669"/>
    <property type="project" value="UniProtKB-SubCell"/>
</dbReference>
<dbReference type="OrthoDB" id="8900574at2759"/>
<comment type="similarity">
    <text evidence="2">Belongs to the insulin family.</text>
</comment>
<dbReference type="PANTHER" id="PTHR20968:SF0">
    <property type="entry name" value="RELAXIN-3"/>
    <property type="match status" value="1"/>
</dbReference>
<evidence type="ECO:0000256" key="5">
    <source>
        <dbReference type="ARBA" id="ARBA00022685"/>
    </source>
</evidence>
<keyword evidence="8" id="KW-1015">Disulfide bond</keyword>
<dbReference type="PANTHER" id="PTHR20968">
    <property type="entry name" value="ILGF DOMAIN-CONTAINING PROTEIN"/>
    <property type="match status" value="1"/>
</dbReference>
<accession>A0A8S4B3S4</accession>
<comment type="caution">
    <text evidence="10">The sequence shown here is derived from an EMBL/GenBank/DDBJ whole genome shotgun (WGS) entry which is preliminary data.</text>
</comment>
<name>A0A8S4B3S4_9TELE</name>
<keyword evidence="11" id="KW-1185">Reference proteome</keyword>
<evidence type="ECO:0000256" key="6">
    <source>
        <dbReference type="ARBA" id="ARBA00022702"/>
    </source>
</evidence>
<dbReference type="GO" id="GO:0005179">
    <property type="term" value="F:hormone activity"/>
    <property type="evidence" value="ECO:0007669"/>
    <property type="project" value="UniProtKB-KW"/>
</dbReference>
<dbReference type="AlphaFoldDB" id="A0A8S4B3S4"/>
<sequence length="142" mass="15500">MRGCPSGQTDHIRQLTMWKAALLTFGLLVALVDTVRGNDVHPSFYGVKLSPAGEEIFDPWKTNTVPQLTSEQDPTKAQAWKRQMLDVASLAAGFSRPAPSADSEEVMEALKSEDRKQRDAVVGLSNACCKWGCSKSEISSLC</sequence>
<dbReference type="PROSITE" id="PS00262">
    <property type="entry name" value="INSULIN"/>
    <property type="match status" value="1"/>
</dbReference>
<evidence type="ECO:0000256" key="4">
    <source>
        <dbReference type="ARBA" id="ARBA00022525"/>
    </source>
</evidence>
<dbReference type="EMBL" id="CAJRST010013335">
    <property type="protein sequence ID" value="CAG5929061.1"/>
    <property type="molecule type" value="Genomic_DNA"/>
</dbReference>
<keyword evidence="5" id="KW-0165">Cleavage on pair of basic residues</keyword>
<dbReference type="SUPFAM" id="SSF56994">
    <property type="entry name" value="Insulin-like"/>
    <property type="match status" value="1"/>
</dbReference>
<dbReference type="CDD" id="cd04365">
    <property type="entry name" value="IlGF_relaxin_like"/>
    <property type="match status" value="1"/>
</dbReference>
<evidence type="ECO:0000256" key="8">
    <source>
        <dbReference type="ARBA" id="ARBA00023157"/>
    </source>
</evidence>
<organism evidence="10 11">
    <name type="scientific">Menidia menidia</name>
    <name type="common">Atlantic silverside</name>
    <dbReference type="NCBI Taxonomy" id="238744"/>
    <lineage>
        <taxon>Eukaryota</taxon>
        <taxon>Metazoa</taxon>
        <taxon>Chordata</taxon>
        <taxon>Craniata</taxon>
        <taxon>Vertebrata</taxon>
        <taxon>Euteleostomi</taxon>
        <taxon>Actinopterygii</taxon>
        <taxon>Neopterygii</taxon>
        <taxon>Teleostei</taxon>
        <taxon>Neoteleostei</taxon>
        <taxon>Acanthomorphata</taxon>
        <taxon>Ovalentaria</taxon>
        <taxon>Atherinomorphae</taxon>
        <taxon>Atheriniformes</taxon>
        <taxon>Atherinopsidae</taxon>
        <taxon>Menidiinae</taxon>
        <taxon>Menidia</taxon>
    </lineage>
</organism>
<evidence type="ECO:0000256" key="1">
    <source>
        <dbReference type="ARBA" id="ARBA00004613"/>
    </source>
</evidence>